<reference evidence="2" key="1">
    <citation type="journal article" date="2014" name="Int. J. Syst. Evol. Microbiol.">
        <title>Complete genome sequence of Corynebacterium casei LMG S-19264T (=DSM 44701T), isolated from a smear-ripened cheese.</title>
        <authorList>
            <consortium name="US DOE Joint Genome Institute (JGI-PGF)"/>
            <person name="Walter F."/>
            <person name="Albersmeier A."/>
            <person name="Kalinowski J."/>
            <person name="Ruckert C."/>
        </authorList>
    </citation>
    <scope>NUCLEOTIDE SEQUENCE</scope>
    <source>
        <strain evidence="2">CGMCC 1.16067</strain>
    </source>
</reference>
<feature type="compositionally biased region" description="Basic and acidic residues" evidence="1">
    <location>
        <begin position="74"/>
        <end position="86"/>
    </location>
</feature>
<protein>
    <submittedName>
        <fullName evidence="2">Uncharacterized protein</fullName>
    </submittedName>
</protein>
<evidence type="ECO:0000313" key="3">
    <source>
        <dbReference type="Proteomes" id="UP000649179"/>
    </source>
</evidence>
<dbReference type="RefSeq" id="WP_229660892.1">
    <property type="nucleotide sequence ID" value="NZ_BMKQ01000001.1"/>
</dbReference>
<dbReference type="AlphaFoldDB" id="A0A917F7Q2"/>
<proteinExistence type="predicted"/>
<accession>A0A917F7Q2</accession>
<dbReference type="EMBL" id="BMKQ01000001">
    <property type="protein sequence ID" value="GGF53869.1"/>
    <property type="molecule type" value="Genomic_DNA"/>
</dbReference>
<name>A0A917F7Q2_9ACTN</name>
<evidence type="ECO:0000256" key="1">
    <source>
        <dbReference type="SAM" id="MobiDB-lite"/>
    </source>
</evidence>
<feature type="region of interest" description="Disordered" evidence="1">
    <location>
        <begin position="74"/>
        <end position="93"/>
    </location>
</feature>
<organism evidence="2 3">
    <name type="scientific">Marmoricola endophyticus</name>
    <dbReference type="NCBI Taxonomy" id="2040280"/>
    <lineage>
        <taxon>Bacteria</taxon>
        <taxon>Bacillati</taxon>
        <taxon>Actinomycetota</taxon>
        <taxon>Actinomycetes</taxon>
        <taxon>Propionibacteriales</taxon>
        <taxon>Nocardioidaceae</taxon>
        <taxon>Marmoricola</taxon>
    </lineage>
</organism>
<evidence type="ECO:0000313" key="2">
    <source>
        <dbReference type="EMBL" id="GGF53869.1"/>
    </source>
</evidence>
<keyword evidence="3" id="KW-1185">Reference proteome</keyword>
<dbReference type="Proteomes" id="UP000649179">
    <property type="component" value="Unassembled WGS sequence"/>
</dbReference>
<reference evidence="2" key="2">
    <citation type="submission" date="2020-09" db="EMBL/GenBank/DDBJ databases">
        <authorList>
            <person name="Sun Q."/>
            <person name="Zhou Y."/>
        </authorList>
    </citation>
    <scope>NUCLEOTIDE SEQUENCE</scope>
    <source>
        <strain evidence="2">CGMCC 1.16067</strain>
    </source>
</reference>
<comment type="caution">
    <text evidence="2">The sequence shown here is derived from an EMBL/GenBank/DDBJ whole genome shotgun (WGS) entry which is preliminary data.</text>
</comment>
<gene>
    <name evidence="2" type="ORF">GCM10011519_29720</name>
</gene>
<sequence>MWTSYVVPLADLPDRGVGPARRLVADAERVLGSRTRRLVVRTVGSPGAGDDILLAVADRVSPQEQDVARSVIERHGLRAPVPRESEQPPLDDSGLGFDGPALAETWTDLLVAAAPVASALTAALRGDPARDYPLAIGLMAEHARAAVAVSSQSVLTGLSAEELVPLRLLSYRSHAEGALARFRDRDAMAALFAATYREHRLAVLGALDPATPAPAQPWLGQWRGLVTDALPRVRELLVEGRLAASGERLDRVAEDPERAATLSSFHRQISPAMAHLLYDDPDFGAYRLLTTLLYTVLYTAGLSLPERYLFCSMVADGNEERSGLAPADLQQRLGEVARSVAGAEV</sequence>